<dbReference type="Pfam" id="PF00149">
    <property type="entry name" value="Metallophos"/>
    <property type="match status" value="1"/>
</dbReference>
<proteinExistence type="predicted"/>
<sequence>MTRVAVIGDVGGHPDQLRRALRDLGPAPDLVVIQVGDLVDRGPDSLGVLDVVAPLITTGRWVQLAGNHESQYLPGATVFWPDPLPQPGVDTLRAWWSDGRMQVAAAVSVNGDDHLLTHAGLTLDAWHQLGEPASAAQAADLLNERPDLIWHTGAHARDAQAGPLWAESGAALHEPWMRFTGIVPFGQIHGHSTVVHFGQQRWRCDGRVRQRATVDWHARHVRVRVGGRVFIGVDPGHGRTGATSWQPLLLNDAEMHVTPART</sequence>
<dbReference type="GO" id="GO:0016791">
    <property type="term" value="F:phosphatase activity"/>
    <property type="evidence" value="ECO:0007669"/>
    <property type="project" value="TreeGrafter"/>
</dbReference>
<gene>
    <name evidence="2" type="ORF">BBK82_29650</name>
</gene>
<dbReference type="Gene3D" id="3.60.21.10">
    <property type="match status" value="1"/>
</dbReference>
<dbReference type="STRING" id="1586287.BBK82_29650"/>
<name>A0A1B2HPE4_9PSEU</name>
<dbReference type="GO" id="GO:0005737">
    <property type="term" value="C:cytoplasm"/>
    <property type="evidence" value="ECO:0007669"/>
    <property type="project" value="TreeGrafter"/>
</dbReference>
<dbReference type="OrthoDB" id="9807890at2"/>
<evidence type="ECO:0000313" key="3">
    <source>
        <dbReference type="Proteomes" id="UP000093053"/>
    </source>
</evidence>
<dbReference type="PANTHER" id="PTHR42850:SF4">
    <property type="entry name" value="ZINC-DEPENDENT ENDOPOLYPHOSPHATASE"/>
    <property type="match status" value="1"/>
</dbReference>
<protein>
    <submittedName>
        <fullName evidence="2">Metallophosphoesterase</fullName>
    </submittedName>
</protein>
<dbReference type="Proteomes" id="UP000093053">
    <property type="component" value="Chromosome"/>
</dbReference>
<dbReference type="RefSeq" id="WP_065917934.1">
    <property type="nucleotide sequence ID" value="NZ_CP016793.1"/>
</dbReference>
<feature type="domain" description="Calcineurin-like phosphoesterase" evidence="1">
    <location>
        <begin position="3"/>
        <end position="148"/>
    </location>
</feature>
<dbReference type="EMBL" id="CP016793">
    <property type="protein sequence ID" value="ANZ39593.1"/>
    <property type="molecule type" value="Genomic_DNA"/>
</dbReference>
<reference evidence="2 3" key="1">
    <citation type="submission" date="2016-07" db="EMBL/GenBank/DDBJ databases">
        <title>Complete genome sequence of the Lentzea guizhouensis DHS C013.</title>
        <authorList>
            <person name="Cao C."/>
        </authorList>
    </citation>
    <scope>NUCLEOTIDE SEQUENCE [LARGE SCALE GENOMIC DNA]</scope>
    <source>
        <strain evidence="2 3">DHS C013</strain>
    </source>
</reference>
<evidence type="ECO:0000313" key="2">
    <source>
        <dbReference type="EMBL" id="ANZ39593.1"/>
    </source>
</evidence>
<keyword evidence="3" id="KW-1185">Reference proteome</keyword>
<accession>A0A1B2HPE4</accession>
<dbReference type="PANTHER" id="PTHR42850">
    <property type="entry name" value="METALLOPHOSPHOESTERASE"/>
    <property type="match status" value="1"/>
</dbReference>
<dbReference type="InterPro" id="IPR004843">
    <property type="entry name" value="Calcineurin-like_PHP"/>
</dbReference>
<dbReference type="SUPFAM" id="SSF56300">
    <property type="entry name" value="Metallo-dependent phosphatases"/>
    <property type="match status" value="1"/>
</dbReference>
<organism evidence="2 3">
    <name type="scientific">Lentzea guizhouensis</name>
    <dbReference type="NCBI Taxonomy" id="1586287"/>
    <lineage>
        <taxon>Bacteria</taxon>
        <taxon>Bacillati</taxon>
        <taxon>Actinomycetota</taxon>
        <taxon>Actinomycetes</taxon>
        <taxon>Pseudonocardiales</taxon>
        <taxon>Pseudonocardiaceae</taxon>
        <taxon>Lentzea</taxon>
    </lineage>
</organism>
<evidence type="ECO:0000259" key="1">
    <source>
        <dbReference type="Pfam" id="PF00149"/>
    </source>
</evidence>
<dbReference type="AlphaFoldDB" id="A0A1B2HPE4"/>
<dbReference type="InterPro" id="IPR029052">
    <property type="entry name" value="Metallo-depent_PP-like"/>
</dbReference>
<dbReference type="InterPro" id="IPR050126">
    <property type="entry name" value="Ap4A_hydrolase"/>
</dbReference>
<dbReference type="KEGG" id="led:BBK82_29650"/>